<dbReference type="InterPro" id="IPR026881">
    <property type="entry name" value="WYL_dom"/>
</dbReference>
<dbReference type="Proteomes" id="UP000824150">
    <property type="component" value="Unassembled WGS sequence"/>
</dbReference>
<dbReference type="Pfam" id="PF25583">
    <property type="entry name" value="WCX"/>
    <property type="match status" value="1"/>
</dbReference>
<reference evidence="3" key="1">
    <citation type="journal article" date="2021" name="PeerJ">
        <title>Extensive microbial diversity within the chicken gut microbiome revealed by metagenomics and culture.</title>
        <authorList>
            <person name="Gilroy R."/>
            <person name="Ravi A."/>
            <person name="Getino M."/>
            <person name="Pursley I."/>
            <person name="Horton D.L."/>
            <person name="Alikhan N.F."/>
            <person name="Baker D."/>
            <person name="Gharbi K."/>
            <person name="Hall N."/>
            <person name="Watson M."/>
            <person name="Adriaenssens E.M."/>
            <person name="Foster-Nyarko E."/>
            <person name="Jarju S."/>
            <person name="Secka A."/>
            <person name="Antonio M."/>
            <person name="Oren A."/>
            <person name="Chaudhuri R.R."/>
            <person name="La Ragione R."/>
            <person name="Hildebrand F."/>
            <person name="Pallen M.J."/>
        </authorList>
    </citation>
    <scope>NUCLEOTIDE SEQUENCE</scope>
    <source>
        <strain evidence="3">687</strain>
    </source>
</reference>
<feature type="domain" description="WYL" evidence="1">
    <location>
        <begin position="150"/>
        <end position="220"/>
    </location>
</feature>
<dbReference type="PANTHER" id="PTHR34580:SF1">
    <property type="entry name" value="PROTEIN PAFC"/>
    <property type="match status" value="1"/>
</dbReference>
<comment type="caution">
    <text evidence="3">The sequence shown here is derived from an EMBL/GenBank/DDBJ whole genome shotgun (WGS) entry which is preliminary data.</text>
</comment>
<proteinExistence type="predicted"/>
<dbReference type="AlphaFoldDB" id="A0A9E2KLA0"/>
<protein>
    <submittedName>
        <fullName evidence="3">WYL domain-containing protein</fullName>
    </submittedName>
</protein>
<organism evidence="3 4">
    <name type="scientific">Candidatus Anaerobiospirillum merdipullorum</name>
    <dbReference type="NCBI Taxonomy" id="2838450"/>
    <lineage>
        <taxon>Bacteria</taxon>
        <taxon>Pseudomonadati</taxon>
        <taxon>Pseudomonadota</taxon>
        <taxon>Gammaproteobacteria</taxon>
        <taxon>Aeromonadales</taxon>
        <taxon>Succinivibrionaceae</taxon>
        <taxon>Anaerobiospirillum</taxon>
    </lineage>
</organism>
<feature type="domain" description="WCX" evidence="2">
    <location>
        <begin position="246"/>
        <end position="308"/>
    </location>
</feature>
<accession>A0A9E2KLA0</accession>
<dbReference type="EMBL" id="JAHLFG010000006">
    <property type="protein sequence ID" value="MBU3825984.1"/>
    <property type="molecule type" value="Genomic_DNA"/>
</dbReference>
<evidence type="ECO:0000259" key="1">
    <source>
        <dbReference type="Pfam" id="PF13280"/>
    </source>
</evidence>
<name>A0A9E2KLA0_9GAMM</name>
<gene>
    <name evidence="3" type="ORF">IAA31_00615</name>
</gene>
<dbReference type="PANTHER" id="PTHR34580">
    <property type="match status" value="1"/>
</dbReference>
<dbReference type="InterPro" id="IPR051534">
    <property type="entry name" value="CBASS_pafABC_assoc_protein"/>
</dbReference>
<sequence length="326" mass="37363">MIKKDADSSSADKVLKLFRILLSSDKRFYLYELAEKLVCSSQTVIRLINVIEREVGENLQVGKEGKYRWYRLIPKVRPGRLQLSDCHLRYLEICRDLSEPYLPTQVQHTVDKDLFNLSLLLSDDAAFPRNKHKFGFFSKGYIDYTPFFDTIEELLNAAQEKRVLKLIYKASGAEAPKEHLFVPHRLAGMSGALYVLGADVNPDLSLRFTSLYAVQRIRKLSLTGQQVQFEIKDTDFASFGLPWHEPRTFRILFKAGKSADYVRERIWARHQQMIEHQDGQLELIITTNAEPELLAWVRSFGDEAQLLTAPSAGDKNTPPLIKGEDA</sequence>
<evidence type="ECO:0000259" key="2">
    <source>
        <dbReference type="Pfam" id="PF25583"/>
    </source>
</evidence>
<evidence type="ECO:0000313" key="3">
    <source>
        <dbReference type="EMBL" id="MBU3825984.1"/>
    </source>
</evidence>
<reference evidence="3" key="2">
    <citation type="submission" date="2021-04" db="EMBL/GenBank/DDBJ databases">
        <authorList>
            <person name="Gilroy R."/>
        </authorList>
    </citation>
    <scope>NUCLEOTIDE SEQUENCE</scope>
    <source>
        <strain evidence="3">687</strain>
    </source>
</reference>
<evidence type="ECO:0000313" key="4">
    <source>
        <dbReference type="Proteomes" id="UP000824150"/>
    </source>
</evidence>
<dbReference type="PROSITE" id="PS52050">
    <property type="entry name" value="WYL"/>
    <property type="match status" value="1"/>
</dbReference>
<dbReference type="Pfam" id="PF13280">
    <property type="entry name" value="WYL"/>
    <property type="match status" value="1"/>
</dbReference>
<dbReference type="InterPro" id="IPR057727">
    <property type="entry name" value="WCX_dom"/>
</dbReference>